<dbReference type="SUPFAM" id="SSF53300">
    <property type="entry name" value="vWA-like"/>
    <property type="match status" value="1"/>
</dbReference>
<dbReference type="CDD" id="cd16655">
    <property type="entry name" value="RING-Ubox_WDSUB1-like"/>
    <property type="match status" value="1"/>
</dbReference>
<dbReference type="InterPro" id="IPR052085">
    <property type="entry name" value="WD-SAM-U-box"/>
</dbReference>
<dbReference type="InterPro" id="IPR013083">
    <property type="entry name" value="Znf_RING/FYVE/PHD"/>
</dbReference>
<feature type="domain" description="U-box" evidence="5">
    <location>
        <begin position="694"/>
        <end position="769"/>
    </location>
</feature>
<dbReference type="GO" id="GO:0004842">
    <property type="term" value="F:ubiquitin-protein transferase activity"/>
    <property type="evidence" value="ECO:0007669"/>
    <property type="project" value="InterPro"/>
</dbReference>
<dbReference type="InterPro" id="IPR036465">
    <property type="entry name" value="vWFA_dom_sf"/>
</dbReference>
<dbReference type="CDD" id="cd23833">
    <property type="entry name" value="UBCc_ApmR795-like"/>
    <property type="match status" value="1"/>
</dbReference>
<evidence type="ECO:0000259" key="5">
    <source>
        <dbReference type="PROSITE" id="PS51698"/>
    </source>
</evidence>
<dbReference type="OrthoDB" id="269518at2759"/>
<dbReference type="PANTHER" id="PTHR46573">
    <property type="entry name" value="WD REPEAT, SAM AND U-BOX DOMAIN-CONTAINING PROTEIN 1"/>
    <property type="match status" value="1"/>
</dbReference>
<dbReference type="Pfam" id="PF04564">
    <property type="entry name" value="U-box"/>
    <property type="match status" value="1"/>
</dbReference>
<dbReference type="GO" id="GO:0016567">
    <property type="term" value="P:protein ubiquitination"/>
    <property type="evidence" value="ECO:0007669"/>
    <property type="project" value="InterPro"/>
</dbReference>
<dbReference type="Pfam" id="PF00092">
    <property type="entry name" value="VWA"/>
    <property type="match status" value="1"/>
</dbReference>
<feature type="compositionally biased region" description="Acidic residues" evidence="1">
    <location>
        <begin position="580"/>
        <end position="609"/>
    </location>
</feature>
<dbReference type="SUPFAM" id="SSF54495">
    <property type="entry name" value="UBC-like"/>
    <property type="match status" value="1"/>
</dbReference>
<feature type="domain" description="VWFA" evidence="4">
    <location>
        <begin position="964"/>
        <end position="1133"/>
    </location>
</feature>
<accession>A0A812JDM1</accession>
<feature type="domain" description="UBC core" evidence="3">
    <location>
        <begin position="1233"/>
        <end position="1383"/>
    </location>
</feature>
<evidence type="ECO:0000313" key="6">
    <source>
        <dbReference type="EMBL" id="CAE7198392.1"/>
    </source>
</evidence>
<dbReference type="InterPro" id="IPR002035">
    <property type="entry name" value="VWF_A"/>
</dbReference>
<dbReference type="Gene3D" id="3.40.50.410">
    <property type="entry name" value="von Willebrand factor, type A domain"/>
    <property type="match status" value="1"/>
</dbReference>
<feature type="compositionally biased region" description="Basic residues" evidence="1">
    <location>
        <begin position="107"/>
        <end position="131"/>
    </location>
</feature>
<evidence type="ECO:0000259" key="4">
    <source>
        <dbReference type="PROSITE" id="PS50234"/>
    </source>
</evidence>
<dbReference type="InterPro" id="IPR003613">
    <property type="entry name" value="Ubox_domain"/>
</dbReference>
<evidence type="ECO:0000313" key="7">
    <source>
        <dbReference type="Proteomes" id="UP000604046"/>
    </source>
</evidence>
<keyword evidence="7" id="KW-1185">Reference proteome</keyword>
<comment type="caution">
    <text evidence="6">The sequence shown here is derived from an EMBL/GenBank/DDBJ whole genome shotgun (WGS) entry which is preliminary data.</text>
</comment>
<feature type="region of interest" description="Disordered" evidence="1">
    <location>
        <begin position="1158"/>
        <end position="1234"/>
    </location>
</feature>
<dbReference type="CDD" id="cd00198">
    <property type="entry name" value="vWFA"/>
    <property type="match status" value="1"/>
</dbReference>
<dbReference type="Gene3D" id="3.10.110.10">
    <property type="entry name" value="Ubiquitin Conjugating Enzyme"/>
    <property type="match status" value="1"/>
</dbReference>
<dbReference type="Pfam" id="PF00179">
    <property type="entry name" value="UQ_con"/>
    <property type="match status" value="1"/>
</dbReference>
<feature type="compositionally biased region" description="Basic and acidic residues" evidence="1">
    <location>
        <begin position="1194"/>
        <end position="1209"/>
    </location>
</feature>
<dbReference type="InterPro" id="IPR000626">
    <property type="entry name" value="Ubiquitin-like_dom"/>
</dbReference>
<dbReference type="PROSITE" id="PS50127">
    <property type="entry name" value="UBC_2"/>
    <property type="match status" value="1"/>
</dbReference>
<evidence type="ECO:0000259" key="3">
    <source>
        <dbReference type="PROSITE" id="PS50127"/>
    </source>
</evidence>
<reference evidence="6" key="1">
    <citation type="submission" date="2021-02" db="EMBL/GenBank/DDBJ databases">
        <authorList>
            <person name="Dougan E. K."/>
            <person name="Rhodes N."/>
            <person name="Thang M."/>
            <person name="Chan C."/>
        </authorList>
    </citation>
    <scope>NUCLEOTIDE SEQUENCE</scope>
</reference>
<evidence type="ECO:0000256" key="1">
    <source>
        <dbReference type="SAM" id="MobiDB-lite"/>
    </source>
</evidence>
<organism evidence="6 7">
    <name type="scientific">Symbiodinium natans</name>
    <dbReference type="NCBI Taxonomy" id="878477"/>
    <lineage>
        <taxon>Eukaryota</taxon>
        <taxon>Sar</taxon>
        <taxon>Alveolata</taxon>
        <taxon>Dinophyceae</taxon>
        <taxon>Suessiales</taxon>
        <taxon>Symbiodiniaceae</taxon>
        <taxon>Symbiodinium</taxon>
    </lineage>
</organism>
<dbReference type="PANTHER" id="PTHR46573:SF1">
    <property type="entry name" value="WD REPEAT, SAM AND U-BOX DOMAIN-CONTAINING PROTEIN 1"/>
    <property type="match status" value="1"/>
</dbReference>
<name>A0A812JDM1_9DINO</name>
<dbReference type="PROSITE" id="PS51698">
    <property type="entry name" value="U_BOX"/>
    <property type="match status" value="1"/>
</dbReference>
<dbReference type="SMART" id="SM00212">
    <property type="entry name" value="UBCc"/>
    <property type="match status" value="1"/>
</dbReference>
<dbReference type="SUPFAM" id="SSF57850">
    <property type="entry name" value="RING/U-box"/>
    <property type="match status" value="1"/>
</dbReference>
<evidence type="ECO:0000259" key="2">
    <source>
        <dbReference type="PROSITE" id="PS50053"/>
    </source>
</evidence>
<feature type="region of interest" description="Disordered" evidence="1">
    <location>
        <begin position="86"/>
        <end position="155"/>
    </location>
</feature>
<dbReference type="InterPro" id="IPR000608">
    <property type="entry name" value="UBC"/>
</dbReference>
<dbReference type="SMART" id="SM00504">
    <property type="entry name" value="Ubox"/>
    <property type="match status" value="1"/>
</dbReference>
<protein>
    <submittedName>
        <fullName evidence="6">Uncharacterized protein</fullName>
    </submittedName>
</protein>
<proteinExistence type="predicted"/>
<sequence length="1462" mass="160689">MASDEPAAKRRRVWLSNHGRDQSVFLEEGDIADDLRRKAEPRMDDKELSFVRLTRQDGVDIDLFEAVPADVGVSRDTAVKVVVDPMPDTQPQVPAPVSPGAGESKSRLRGPKKKRRKRATAKAVSGKRAKRPNAEASEAKISEGADAEMTDDAAEARDGERQITFVVHTHLPDLQNFQLTVPASTRMVDFRRILNQKVNTVATASLALFTDRHPLPVLDAESESKTLVELAIEPADGVCELFAQPVMQEEADAQVEASSGSGTFYAAFQTCAAWQPFQCKQSDAGLSCFLSSLCMMGKRLVSNDALRRRVLGHFRAVSQSPPAVAALQAVMAGRPGTLRLHDKLALSSAVFLVLQGMLPADLPPHKAFERSRILFSMLLNRASDSDGGNEQWRVVTVASLDAEEDVAWLQRAEEQAVEDSGSVMGRAWLHRHAVWLKAAWPGCGEVALWFGPSSTSPRRSCLYPMATLQGECGRGEASFLQLVAAQVLGRTVHPCLTRGPKGKVVVCSGMPPCSAGDVLLFDPLSGEELSKCPHQLAREVRQQQEAGGAVEDEASLATRAASEAVVICLDTSRSMGGDTGFEEDSEHGDSAEDDLGGEGWDETEPEDDSPAALDDALRKWRANPNFLVFQQILASDVPAVRAGKAALILEELLRVERMKGQSSTNFVRLATKHKATFVQALQPSPAPAEPANEDAPPAFRCAITHDVMADPVVAADGFSYEREAILQWFRLPGPVRSPMTGGVLASEELTSNQNLKNQIAEWRDATSVRQHPRAFSIFYRGQLQGTQAVWPGMLVETLRQRSAERLRASPSWVRLQLRGSRLRDGQRLVEDCGLARDDTVNVTVDFGASWESLDSGAPVAISVTTFRGSHEFRIAGSMNMSSQTLLFRLWALGLASGNFPRQPSQSTLWANLVEAGDGIRQGHPLELASCLLLRKQPDALAALCDRFKREVKLDWGPLYKAKTGQELTRLSCVKQLLESFLNRVQAFGLPVDIGLLVFSSEVSLTCAPTAFSEDFRDEVQRAKPSGDTALYDAVDKAADALEAWQAKQSRGPDAKPALRVYVLSDGSDTKSSLPCWRVARRLQKAGIVLDAVHVGSCGMDDQLHSLAKSTGGYVFQPKSIQEAVRLHELEVVLHGPDRAPETRARPIVESQSDLRKFGPRFYPVDRSDDGALPARRQPQQLTRRAIPLETAIRQTERQHDSGDVSKDSTLEAAPDSNPSNPGNPEASAPRRADRQRRLLREMRALMRQPHPNFDVYPCDEDLSFWRLVLAMDQEADLFTPYASGAWLLYVLFPADYPERPPEVRFVTSIKHCNVNAYGRICHSILDRNYTTDTAMTEVLQSVYGLILSPEKEDAIDVSLALQCHNDPESYRRAIVRHVQDHASKTRSSWREALEQGEVGTPAMDLDVRTLGPGTSLAELREFIAKHRLPIITSGAGRTRAAVLKDIYEHAARQQRAQRSSQG</sequence>
<dbReference type="InterPro" id="IPR016135">
    <property type="entry name" value="UBQ-conjugating_enzyme/RWD"/>
</dbReference>
<dbReference type="Gene3D" id="3.30.40.10">
    <property type="entry name" value="Zinc/RING finger domain, C3HC4 (zinc finger)"/>
    <property type="match status" value="1"/>
</dbReference>
<feature type="region of interest" description="Disordered" evidence="1">
    <location>
        <begin position="577"/>
        <end position="611"/>
    </location>
</feature>
<dbReference type="Proteomes" id="UP000604046">
    <property type="component" value="Unassembled WGS sequence"/>
</dbReference>
<dbReference type="PROSITE" id="PS50234">
    <property type="entry name" value="VWFA"/>
    <property type="match status" value="1"/>
</dbReference>
<dbReference type="PROSITE" id="PS50053">
    <property type="entry name" value="UBIQUITIN_2"/>
    <property type="match status" value="1"/>
</dbReference>
<dbReference type="EMBL" id="CAJNDS010000369">
    <property type="protein sequence ID" value="CAE7198392.1"/>
    <property type="molecule type" value="Genomic_DNA"/>
</dbReference>
<gene>
    <name evidence="6" type="ORF">SNAT2548_LOCUS5710</name>
</gene>
<feature type="domain" description="Ubiquitin-like" evidence="2">
    <location>
        <begin position="795"/>
        <end position="844"/>
    </location>
</feature>